<dbReference type="InterPro" id="IPR050942">
    <property type="entry name" value="F-box_BR-signaling"/>
</dbReference>
<gene>
    <name evidence="2" type="ORF">RchiOBHm_Chr3g0449701</name>
</gene>
<dbReference type="Pfam" id="PF03478">
    <property type="entry name" value="Beta-prop_KIB1-4"/>
    <property type="match status" value="1"/>
</dbReference>
<evidence type="ECO:0000259" key="1">
    <source>
        <dbReference type="Pfam" id="PF03478"/>
    </source>
</evidence>
<feature type="domain" description="KIB1-4 beta-propeller" evidence="1">
    <location>
        <begin position="29"/>
        <end position="256"/>
    </location>
</feature>
<dbReference type="PANTHER" id="PTHR44259">
    <property type="entry name" value="OS07G0183000 PROTEIN-RELATED"/>
    <property type="match status" value="1"/>
</dbReference>
<dbReference type="AlphaFoldDB" id="A0A2P6R5K6"/>
<dbReference type="PANTHER" id="PTHR44259:SF107">
    <property type="entry name" value="F-BOX PROTEIN SKIP23-LIKE"/>
    <property type="match status" value="1"/>
</dbReference>
<keyword evidence="3" id="KW-1185">Reference proteome</keyword>
<sequence>MDAFAFSDWANLPEQLLDSISERLLSSSDYLRFSAVTLINPFPKSKDRAGRENLVIRLPQLNPPELSIEHLKRDKWVKDCNYYVVKAIITADPILNANECIVVLIYLERSQMAFIRPGNDTTWTYLPTKMDRIVDVIQREDDKFYAIWARALRTFSITSEWILHLWNVVIPPNAFIRKYLVDSNGKDLLMVDRDCYWEDPDKETLGDDVAIFLGENLSICVVASNFPGCKQNCIYYNHHFDIISINDMLNNFGVYDMETKSISKPYSKHVLTLLEMINQRPIWFTPTFQL</sequence>
<accession>A0A2P6R5K6</accession>
<proteinExistence type="predicted"/>
<dbReference type="Proteomes" id="UP000238479">
    <property type="component" value="Chromosome 3"/>
</dbReference>
<dbReference type="EMBL" id="PDCK01000041">
    <property type="protein sequence ID" value="PRQ41706.1"/>
    <property type="molecule type" value="Genomic_DNA"/>
</dbReference>
<dbReference type="Gramene" id="PRQ41706">
    <property type="protein sequence ID" value="PRQ41706"/>
    <property type="gene ID" value="RchiOBHm_Chr3g0449701"/>
</dbReference>
<comment type="caution">
    <text evidence="2">The sequence shown here is derived from an EMBL/GenBank/DDBJ whole genome shotgun (WGS) entry which is preliminary data.</text>
</comment>
<evidence type="ECO:0000313" key="2">
    <source>
        <dbReference type="EMBL" id="PRQ41706.1"/>
    </source>
</evidence>
<organism evidence="2 3">
    <name type="scientific">Rosa chinensis</name>
    <name type="common">China rose</name>
    <dbReference type="NCBI Taxonomy" id="74649"/>
    <lineage>
        <taxon>Eukaryota</taxon>
        <taxon>Viridiplantae</taxon>
        <taxon>Streptophyta</taxon>
        <taxon>Embryophyta</taxon>
        <taxon>Tracheophyta</taxon>
        <taxon>Spermatophyta</taxon>
        <taxon>Magnoliopsida</taxon>
        <taxon>eudicotyledons</taxon>
        <taxon>Gunneridae</taxon>
        <taxon>Pentapetalae</taxon>
        <taxon>rosids</taxon>
        <taxon>fabids</taxon>
        <taxon>Rosales</taxon>
        <taxon>Rosaceae</taxon>
        <taxon>Rosoideae</taxon>
        <taxon>Rosoideae incertae sedis</taxon>
        <taxon>Rosa</taxon>
    </lineage>
</organism>
<protein>
    <recommendedName>
        <fullName evidence="1">KIB1-4 beta-propeller domain-containing protein</fullName>
    </recommendedName>
</protein>
<reference evidence="2 3" key="1">
    <citation type="journal article" date="2018" name="Nat. Genet.">
        <title>The Rosa genome provides new insights in the design of modern roses.</title>
        <authorList>
            <person name="Bendahmane M."/>
        </authorList>
    </citation>
    <scope>NUCLEOTIDE SEQUENCE [LARGE SCALE GENOMIC DNA]</scope>
    <source>
        <strain evidence="3">cv. Old Blush</strain>
    </source>
</reference>
<evidence type="ECO:0000313" key="3">
    <source>
        <dbReference type="Proteomes" id="UP000238479"/>
    </source>
</evidence>
<name>A0A2P6R5K6_ROSCH</name>
<dbReference type="InterPro" id="IPR005174">
    <property type="entry name" value="KIB1-4_b-propeller"/>
</dbReference>